<dbReference type="Proteomes" id="UP000653056">
    <property type="component" value="Unassembled WGS sequence"/>
</dbReference>
<proteinExistence type="predicted"/>
<sequence>MTGSLLSAATAYAGTQHTAGQRDKAVPGAVSLVDLSDNRKLMR</sequence>
<reference evidence="2" key="1">
    <citation type="journal article" date="2019" name="Int. J. Syst. Evol. Microbiol.">
        <title>The Global Catalogue of Microorganisms (GCM) 10K type strain sequencing project: providing services to taxonomists for standard genome sequencing and annotation.</title>
        <authorList>
            <consortium name="The Broad Institute Genomics Platform"/>
            <consortium name="The Broad Institute Genome Sequencing Center for Infectious Disease"/>
            <person name="Wu L."/>
            <person name="Ma J."/>
        </authorList>
    </citation>
    <scope>NUCLEOTIDE SEQUENCE [LARGE SCALE GENOMIC DNA]</scope>
    <source>
        <strain evidence="2">KCTC 22228</strain>
    </source>
</reference>
<evidence type="ECO:0000313" key="1">
    <source>
        <dbReference type="EMBL" id="GGY11820.1"/>
    </source>
</evidence>
<evidence type="ECO:0000313" key="2">
    <source>
        <dbReference type="Proteomes" id="UP000653056"/>
    </source>
</evidence>
<organism evidence="1 2">
    <name type="scientific">Litchfieldella qijiaojingensis</name>
    <dbReference type="NCBI Taxonomy" id="980347"/>
    <lineage>
        <taxon>Bacteria</taxon>
        <taxon>Pseudomonadati</taxon>
        <taxon>Pseudomonadota</taxon>
        <taxon>Gammaproteobacteria</taxon>
        <taxon>Oceanospirillales</taxon>
        <taxon>Halomonadaceae</taxon>
        <taxon>Litchfieldella</taxon>
    </lineage>
</organism>
<dbReference type="EMBL" id="BMXS01000049">
    <property type="protein sequence ID" value="GGY11820.1"/>
    <property type="molecule type" value="Genomic_DNA"/>
</dbReference>
<name>A0ABQ2ZDP3_9GAMM</name>
<accession>A0ABQ2ZDP3</accession>
<protein>
    <submittedName>
        <fullName evidence="1">Uncharacterized protein</fullName>
    </submittedName>
</protein>
<comment type="caution">
    <text evidence="1">The sequence shown here is derived from an EMBL/GenBank/DDBJ whole genome shotgun (WGS) entry which is preliminary data.</text>
</comment>
<keyword evidence="2" id="KW-1185">Reference proteome</keyword>
<gene>
    <name evidence="1" type="ORF">GCM10007160_43470</name>
</gene>